<name>A0ABQ8R9G5_FUSEQ</name>
<dbReference type="Proteomes" id="UP001152024">
    <property type="component" value="Unassembled WGS sequence"/>
</dbReference>
<feature type="domain" description="Clr5" evidence="2">
    <location>
        <begin position="36"/>
        <end position="88"/>
    </location>
</feature>
<sequence>MATSGVFSARRRTTPGDSDDTDFSLPRCAPGRRIPSAVWEKKRPIITKLYQEEKRPLKEVMEVLEREHGFTATVKMYKSRIWKWGLDKKLKSDEVLAILILRTEREAQGKTSEFTIRGQPVDLDNINRYIRRNPQLVARFRAGVVPSIQTTLEVQCRTPSAASSSPLPPPPPKENPCIDRVLELFTSYFDTYFTNRTWKYDYNGDCVSPNTGDRSVELFERVVTSFGLFNRSMMRKDEISIRTMLTPAFELLKEVVASESPVFATRIPFLLWFLHRFHKDDLLQIVMKHLTVLIPIALGQNHPMTQIWETIGSPDFTDYYELSTRLYSTLVPLFEERIGPANALTTILYCDHIDCLVYHDETAEALEVSTTYRSRAEATHLRHPWLRELAILQTGIVCNAKTAENKIEEAMEYLQTLKDWDLDEEQEAGMNVQLGNYSYQMGDLSLAIECFREASNLITACKGDERILISSLANLESALRKKGDTDEAAQVHELRLTRLSDFARESGTFASSSCPIESTSHLPDVSPAPVSPMDSYSWDGQQVS</sequence>
<evidence type="ECO:0000313" key="4">
    <source>
        <dbReference type="Proteomes" id="UP001152024"/>
    </source>
</evidence>
<evidence type="ECO:0000313" key="3">
    <source>
        <dbReference type="EMBL" id="KAJ4129910.1"/>
    </source>
</evidence>
<gene>
    <name evidence="3" type="ORF">NW768_006881</name>
</gene>
<organism evidence="3 4">
    <name type="scientific">Fusarium equiseti</name>
    <name type="common">Fusarium scirpi</name>
    <dbReference type="NCBI Taxonomy" id="61235"/>
    <lineage>
        <taxon>Eukaryota</taxon>
        <taxon>Fungi</taxon>
        <taxon>Dikarya</taxon>
        <taxon>Ascomycota</taxon>
        <taxon>Pezizomycotina</taxon>
        <taxon>Sordariomycetes</taxon>
        <taxon>Hypocreomycetidae</taxon>
        <taxon>Hypocreales</taxon>
        <taxon>Nectriaceae</taxon>
        <taxon>Fusarium</taxon>
        <taxon>Fusarium incarnatum-equiseti species complex</taxon>
    </lineage>
</organism>
<accession>A0ABQ8R9G5</accession>
<dbReference type="SUPFAM" id="SSF48452">
    <property type="entry name" value="TPR-like"/>
    <property type="match status" value="1"/>
</dbReference>
<dbReference type="PANTHER" id="PTHR38788:SF3">
    <property type="entry name" value="CLR5 DOMAIN-CONTAINING PROTEIN"/>
    <property type="match status" value="1"/>
</dbReference>
<dbReference type="PANTHER" id="PTHR38788">
    <property type="entry name" value="CLR5 DOMAIN-CONTAINING PROTEIN"/>
    <property type="match status" value="1"/>
</dbReference>
<feature type="region of interest" description="Disordered" evidence="1">
    <location>
        <begin position="509"/>
        <end position="544"/>
    </location>
</feature>
<dbReference type="Gene3D" id="1.25.40.10">
    <property type="entry name" value="Tetratricopeptide repeat domain"/>
    <property type="match status" value="1"/>
</dbReference>
<keyword evidence="4" id="KW-1185">Reference proteome</keyword>
<evidence type="ECO:0000259" key="2">
    <source>
        <dbReference type="Pfam" id="PF14420"/>
    </source>
</evidence>
<dbReference type="InterPro" id="IPR011990">
    <property type="entry name" value="TPR-like_helical_dom_sf"/>
</dbReference>
<comment type="caution">
    <text evidence="3">The sequence shown here is derived from an EMBL/GenBank/DDBJ whole genome shotgun (WGS) entry which is preliminary data.</text>
</comment>
<reference evidence="3" key="1">
    <citation type="submission" date="2022-09" db="EMBL/GenBank/DDBJ databases">
        <title>Fusarium specimens isolated from Avocado Roots.</title>
        <authorList>
            <person name="Stajich J."/>
            <person name="Roper C."/>
            <person name="Heimlech-Rivalta G."/>
        </authorList>
    </citation>
    <scope>NUCLEOTIDE SEQUENCE</scope>
    <source>
        <strain evidence="3">CF00095</strain>
    </source>
</reference>
<dbReference type="EMBL" id="JAOQBH010000010">
    <property type="protein sequence ID" value="KAJ4129910.1"/>
    <property type="molecule type" value="Genomic_DNA"/>
</dbReference>
<feature type="compositionally biased region" description="Polar residues" evidence="1">
    <location>
        <begin position="509"/>
        <end position="521"/>
    </location>
</feature>
<feature type="region of interest" description="Disordered" evidence="1">
    <location>
        <begin position="1"/>
        <end position="24"/>
    </location>
</feature>
<protein>
    <recommendedName>
        <fullName evidence="2">Clr5 domain-containing protein</fullName>
    </recommendedName>
</protein>
<evidence type="ECO:0000256" key="1">
    <source>
        <dbReference type="SAM" id="MobiDB-lite"/>
    </source>
</evidence>
<dbReference type="Pfam" id="PF14420">
    <property type="entry name" value="Clr5"/>
    <property type="match status" value="1"/>
</dbReference>
<proteinExistence type="predicted"/>
<dbReference type="InterPro" id="IPR025676">
    <property type="entry name" value="Clr5_dom"/>
</dbReference>